<reference evidence="9 10" key="1">
    <citation type="submission" date="2014-01" db="EMBL/GenBank/DDBJ databases">
        <title>Full genme sequencing of cellulolytic bacterium Gynuella sunshinyii YC6258T gen. nov., sp. nov.</title>
        <authorList>
            <person name="Khan H."/>
            <person name="Chung E.J."/>
            <person name="Chung Y.R."/>
        </authorList>
    </citation>
    <scope>NUCLEOTIDE SEQUENCE [LARGE SCALE GENOMIC DNA]</scope>
    <source>
        <strain evidence="9 10">YC6258</strain>
    </source>
</reference>
<feature type="domain" description="Cytochrome c" evidence="8">
    <location>
        <begin position="57"/>
        <end position="137"/>
    </location>
</feature>
<dbReference type="STRING" id="1445510.YC6258_00833"/>
<dbReference type="GO" id="GO:0009055">
    <property type="term" value="F:electron transfer activity"/>
    <property type="evidence" value="ECO:0007669"/>
    <property type="project" value="InterPro"/>
</dbReference>
<dbReference type="Pfam" id="PF13442">
    <property type="entry name" value="Cytochrome_CBB3"/>
    <property type="match status" value="1"/>
</dbReference>
<dbReference type="Proteomes" id="UP000032266">
    <property type="component" value="Chromosome"/>
</dbReference>
<dbReference type="KEGG" id="gsn:YC6258_00833"/>
<organism evidence="9 10">
    <name type="scientific">Gynuella sunshinyii YC6258</name>
    <dbReference type="NCBI Taxonomy" id="1445510"/>
    <lineage>
        <taxon>Bacteria</taxon>
        <taxon>Pseudomonadati</taxon>
        <taxon>Pseudomonadota</taxon>
        <taxon>Gammaproteobacteria</taxon>
        <taxon>Oceanospirillales</taxon>
        <taxon>Saccharospirillaceae</taxon>
        <taxon>Gynuella</taxon>
    </lineage>
</organism>
<dbReference type="InterPro" id="IPR002323">
    <property type="entry name" value="Cyt_CIE"/>
</dbReference>
<evidence type="ECO:0000256" key="2">
    <source>
        <dbReference type="ARBA" id="ARBA00022617"/>
    </source>
</evidence>
<name>A0A0C5VHQ2_9GAMM</name>
<keyword evidence="10" id="KW-1185">Reference proteome</keyword>
<dbReference type="InterPro" id="IPR009056">
    <property type="entry name" value="Cyt_c-like_dom"/>
</dbReference>
<dbReference type="GO" id="GO:0005506">
    <property type="term" value="F:iron ion binding"/>
    <property type="evidence" value="ECO:0007669"/>
    <property type="project" value="InterPro"/>
</dbReference>
<dbReference type="OrthoDB" id="9814708at2"/>
<dbReference type="GO" id="GO:0020037">
    <property type="term" value="F:heme binding"/>
    <property type="evidence" value="ECO:0007669"/>
    <property type="project" value="InterPro"/>
</dbReference>
<sequence length="138" mass="14308">MVRKIMLLVVTAILASLIQAATSDAEQALIDRIKPVAKVCVQGDDCASAAAATASADEAKTPEQIFQTTCFACHGTGAAGAPKLDDKAAWAPRIAQGEDTLLDHALNGFNAMPARGTCGACSDDDIKGVVEYMISQVK</sequence>
<evidence type="ECO:0000259" key="8">
    <source>
        <dbReference type="PROSITE" id="PS51007"/>
    </source>
</evidence>
<feature type="signal peptide" evidence="7">
    <location>
        <begin position="1"/>
        <end position="20"/>
    </location>
</feature>
<dbReference type="HOGENOM" id="CLU_082349_2_0_6"/>
<dbReference type="PATRIC" id="fig|1445510.3.peg.816"/>
<dbReference type="PANTHER" id="PTHR40942:SF4">
    <property type="entry name" value="CYTOCHROME C5"/>
    <property type="match status" value="1"/>
</dbReference>
<evidence type="ECO:0000256" key="1">
    <source>
        <dbReference type="ARBA" id="ARBA00022448"/>
    </source>
</evidence>
<keyword evidence="1" id="KW-0813">Transport</keyword>
<evidence type="ECO:0000256" key="6">
    <source>
        <dbReference type="PROSITE-ProRule" id="PRU00433"/>
    </source>
</evidence>
<keyword evidence="2 6" id="KW-0349">Heme</keyword>
<evidence type="ECO:0000256" key="7">
    <source>
        <dbReference type="SAM" id="SignalP"/>
    </source>
</evidence>
<feature type="chain" id="PRO_5002183395" evidence="7">
    <location>
        <begin position="21"/>
        <end position="138"/>
    </location>
</feature>
<dbReference type="PROSITE" id="PS51007">
    <property type="entry name" value="CYTC"/>
    <property type="match status" value="1"/>
</dbReference>
<evidence type="ECO:0000313" key="10">
    <source>
        <dbReference type="Proteomes" id="UP000032266"/>
    </source>
</evidence>
<proteinExistence type="predicted"/>
<keyword evidence="7" id="KW-0732">Signal</keyword>
<gene>
    <name evidence="9" type="ORF">YC6258_00833</name>
</gene>
<keyword evidence="5 6" id="KW-0408">Iron</keyword>
<evidence type="ECO:0000256" key="4">
    <source>
        <dbReference type="ARBA" id="ARBA00022982"/>
    </source>
</evidence>
<dbReference type="PRINTS" id="PR00607">
    <property type="entry name" value="CYTCHROMECIE"/>
</dbReference>
<evidence type="ECO:0000256" key="3">
    <source>
        <dbReference type="ARBA" id="ARBA00022723"/>
    </source>
</evidence>
<dbReference type="Gene3D" id="1.10.760.10">
    <property type="entry name" value="Cytochrome c-like domain"/>
    <property type="match status" value="1"/>
</dbReference>
<dbReference type="AlphaFoldDB" id="A0A0C5VHQ2"/>
<protein>
    <submittedName>
        <fullName evidence="9">Cytochrome c5</fullName>
    </submittedName>
</protein>
<dbReference type="PANTHER" id="PTHR40942">
    <property type="match status" value="1"/>
</dbReference>
<evidence type="ECO:0000313" key="9">
    <source>
        <dbReference type="EMBL" id="AJQ92883.1"/>
    </source>
</evidence>
<keyword evidence="3 6" id="KW-0479">Metal-binding</keyword>
<dbReference type="SUPFAM" id="SSF46626">
    <property type="entry name" value="Cytochrome c"/>
    <property type="match status" value="1"/>
</dbReference>
<dbReference type="InterPro" id="IPR036909">
    <property type="entry name" value="Cyt_c-like_dom_sf"/>
</dbReference>
<keyword evidence="4" id="KW-0249">Electron transport</keyword>
<dbReference type="RefSeq" id="WP_044615839.1">
    <property type="nucleotide sequence ID" value="NZ_CP007142.1"/>
</dbReference>
<dbReference type="EMBL" id="CP007142">
    <property type="protein sequence ID" value="AJQ92883.1"/>
    <property type="molecule type" value="Genomic_DNA"/>
</dbReference>
<accession>A0A0C5VHQ2</accession>
<evidence type="ECO:0000256" key="5">
    <source>
        <dbReference type="ARBA" id="ARBA00023004"/>
    </source>
</evidence>